<feature type="compositionally biased region" description="Polar residues" evidence="4">
    <location>
        <begin position="187"/>
        <end position="196"/>
    </location>
</feature>
<name>M9LMU6_PSEA3</name>
<proteinExistence type="predicted"/>
<dbReference type="Pfam" id="PF02178">
    <property type="entry name" value="AT_hook"/>
    <property type="match status" value="6"/>
</dbReference>
<feature type="compositionally biased region" description="Acidic residues" evidence="4">
    <location>
        <begin position="306"/>
        <end position="320"/>
    </location>
</feature>
<sequence>MPPRKTNTSALSDASSSTILKRPRGRPRKDADVSLSSTVGGPTPARRSAAASSSSSSRRQAQDSGDVSLASTLAPSTPAQPKKRGRPAKSSLTTPAMRAFTSADTSAASSAGPKKRGRPPKPKSILSARDDRTLTSPDNSVSFSDDPAHRALLRGLANQRAVRDADTTAGSSVAPPRKRGRPPKSAGTATSDTSIDMSAAATPNAPARKRGRPPKSAYAAVDASVSMPTDATPEAPARKRGRPPKSASTAPNTSVSTSTPAAKRRGRPPGSSSAKKDARTAAPDALRRSRSVEDSGESDVSLVDGGSDEASEADDAEQSDADVMSSDGEAGAAAPRRLKSKKRKDWPSERERLRKWRRLSVQERECITSEGGLIWRTAIPLLNSMPKNIRSMVADSLTRALNRIDGKLETGLVPPLARIPLGSATNTSRRDLPSSMLAWRLEEEGSLLRAEAGDTPEARSIDTMSLGMNAEISELEQMLLPEAEQIVGLSKTLEHQTQQLERSQAEIARLKRERKLIKSQGTSDYPPNLEAHDLLSASAQKPELDATLGSYFRLGRQS</sequence>
<dbReference type="InterPro" id="IPR000637">
    <property type="entry name" value="HMGI/Y_DNA-bd_CS"/>
</dbReference>
<feature type="compositionally biased region" description="Low complexity" evidence="4">
    <location>
        <begin position="45"/>
        <end position="59"/>
    </location>
</feature>
<dbReference type="GO" id="GO:0003677">
    <property type="term" value="F:DNA binding"/>
    <property type="evidence" value="ECO:0007669"/>
    <property type="project" value="InterPro"/>
</dbReference>
<reference evidence="6" key="1">
    <citation type="journal article" date="2013" name="Genome Announc.">
        <title>Genome sequence of the basidiomycetous yeast Pseudozyma antarctica T-34, a producer of the glycolipid biosurfactants mannosylerythritol lipids.</title>
        <authorList>
            <person name="Morita T."/>
            <person name="Koike H."/>
            <person name="Koyama Y."/>
            <person name="Hagiwara H."/>
            <person name="Ito E."/>
            <person name="Fukuoka T."/>
            <person name="Imura T."/>
            <person name="Machida M."/>
            <person name="Kitamoto D."/>
        </authorList>
    </citation>
    <scope>NUCLEOTIDE SEQUENCE [LARGE SCALE GENOMIC DNA]</scope>
    <source>
        <strain evidence="6">T-34</strain>
    </source>
</reference>
<evidence type="ECO:0000313" key="5">
    <source>
        <dbReference type="EMBL" id="GAC72981.1"/>
    </source>
</evidence>
<evidence type="ECO:0000256" key="1">
    <source>
        <dbReference type="ARBA" id="ARBA00004123"/>
    </source>
</evidence>
<evidence type="ECO:0000256" key="4">
    <source>
        <dbReference type="SAM" id="MobiDB-lite"/>
    </source>
</evidence>
<comment type="subcellular location">
    <subcellularLocation>
        <location evidence="1">Nucleus</location>
    </subcellularLocation>
</comment>
<feature type="coiled-coil region" evidence="3">
    <location>
        <begin position="486"/>
        <end position="520"/>
    </location>
</feature>
<dbReference type="STRING" id="1151754.M9LMU6"/>
<dbReference type="SMART" id="SM00384">
    <property type="entry name" value="AT_hook"/>
    <property type="match status" value="7"/>
</dbReference>
<dbReference type="InterPro" id="IPR017956">
    <property type="entry name" value="AT_hook_DNA-bd_motif"/>
</dbReference>
<dbReference type="Proteomes" id="UP000011976">
    <property type="component" value="Unassembled WGS sequence"/>
</dbReference>
<feature type="compositionally biased region" description="Polar residues" evidence="4">
    <location>
        <begin position="1"/>
        <end position="19"/>
    </location>
</feature>
<dbReference type="EMBL" id="DF196774">
    <property type="protein sequence ID" value="GAC72981.1"/>
    <property type="molecule type" value="Genomic_DNA"/>
</dbReference>
<dbReference type="PRINTS" id="PR00929">
    <property type="entry name" value="ATHOOK"/>
</dbReference>
<feature type="compositionally biased region" description="Low complexity" evidence="4">
    <location>
        <begin position="101"/>
        <end position="112"/>
    </location>
</feature>
<dbReference type="PROSITE" id="PS00354">
    <property type="entry name" value="HMGI_Y"/>
    <property type="match status" value="1"/>
</dbReference>
<feature type="region of interest" description="Disordered" evidence="4">
    <location>
        <begin position="1"/>
        <end position="350"/>
    </location>
</feature>
<evidence type="ECO:0000256" key="3">
    <source>
        <dbReference type="SAM" id="Coils"/>
    </source>
</evidence>
<accession>M9LMU6</accession>
<organism evidence="5 6">
    <name type="scientific">Pseudozyma antarctica (strain T-34)</name>
    <name type="common">Yeast</name>
    <name type="synonym">Candida antarctica</name>
    <dbReference type="NCBI Taxonomy" id="1151754"/>
    <lineage>
        <taxon>Eukaryota</taxon>
        <taxon>Fungi</taxon>
        <taxon>Dikarya</taxon>
        <taxon>Basidiomycota</taxon>
        <taxon>Ustilaginomycotina</taxon>
        <taxon>Ustilaginomycetes</taxon>
        <taxon>Ustilaginales</taxon>
        <taxon>Ustilaginaceae</taxon>
        <taxon>Moesziomyces</taxon>
    </lineage>
</organism>
<keyword evidence="3" id="KW-0175">Coiled coil</keyword>
<dbReference type="AlphaFoldDB" id="M9LMU6"/>
<dbReference type="GO" id="GO:0005634">
    <property type="term" value="C:nucleus"/>
    <property type="evidence" value="ECO:0007669"/>
    <property type="project" value="UniProtKB-SubCell"/>
</dbReference>
<feature type="compositionally biased region" description="Polar residues" evidence="4">
    <location>
        <begin position="134"/>
        <end position="143"/>
    </location>
</feature>
<dbReference type="OrthoDB" id="2552168at2759"/>
<feature type="compositionally biased region" description="Polar residues" evidence="4">
    <location>
        <begin position="62"/>
        <end position="79"/>
    </location>
</feature>
<evidence type="ECO:0000313" key="6">
    <source>
        <dbReference type="Proteomes" id="UP000011976"/>
    </source>
</evidence>
<evidence type="ECO:0000256" key="2">
    <source>
        <dbReference type="ARBA" id="ARBA00023242"/>
    </source>
</evidence>
<protein>
    <submittedName>
        <fullName evidence="5">Amino acid transporters</fullName>
    </submittedName>
</protein>
<dbReference type="GO" id="GO:0006355">
    <property type="term" value="P:regulation of DNA-templated transcription"/>
    <property type="evidence" value="ECO:0007669"/>
    <property type="project" value="InterPro"/>
</dbReference>
<feature type="compositionally biased region" description="Basic and acidic residues" evidence="4">
    <location>
        <begin position="274"/>
        <end position="293"/>
    </location>
</feature>
<feature type="compositionally biased region" description="Polar residues" evidence="4">
    <location>
        <begin position="246"/>
        <end position="260"/>
    </location>
</feature>
<gene>
    <name evidence="5" type="ORF">PANT_8d00009</name>
</gene>
<keyword evidence="2" id="KW-0539">Nucleus</keyword>